<dbReference type="Proteomes" id="UP000023152">
    <property type="component" value="Unassembled WGS sequence"/>
</dbReference>
<keyword evidence="1" id="KW-0732">Signal</keyword>
<keyword evidence="3" id="KW-1185">Reference proteome</keyword>
<dbReference type="AlphaFoldDB" id="X6L9D9"/>
<evidence type="ECO:0008006" key="4">
    <source>
        <dbReference type="Google" id="ProtNLM"/>
    </source>
</evidence>
<comment type="caution">
    <text evidence="2">The sequence shown here is derived from an EMBL/GenBank/DDBJ whole genome shotgun (WGS) entry which is preliminary data.</text>
</comment>
<evidence type="ECO:0000256" key="1">
    <source>
        <dbReference type="SAM" id="SignalP"/>
    </source>
</evidence>
<feature type="chain" id="PRO_5004974574" description="Pentapeptide repeat-containing protein" evidence="1">
    <location>
        <begin position="20"/>
        <end position="180"/>
    </location>
</feature>
<organism evidence="2 3">
    <name type="scientific">Reticulomyxa filosa</name>
    <dbReference type="NCBI Taxonomy" id="46433"/>
    <lineage>
        <taxon>Eukaryota</taxon>
        <taxon>Sar</taxon>
        <taxon>Rhizaria</taxon>
        <taxon>Retaria</taxon>
        <taxon>Foraminifera</taxon>
        <taxon>Monothalamids</taxon>
        <taxon>Reticulomyxidae</taxon>
        <taxon>Reticulomyxa</taxon>
    </lineage>
</organism>
<evidence type="ECO:0000313" key="2">
    <source>
        <dbReference type="EMBL" id="ETN97950.1"/>
    </source>
</evidence>
<proteinExistence type="predicted"/>
<dbReference type="InterPro" id="IPR001646">
    <property type="entry name" value="5peptide_repeat"/>
</dbReference>
<dbReference type="SUPFAM" id="SSF141571">
    <property type="entry name" value="Pentapeptide repeat-like"/>
    <property type="match status" value="1"/>
</dbReference>
<gene>
    <name evidence="2" type="ORF">RFI_39571</name>
</gene>
<protein>
    <recommendedName>
        <fullName evidence="4">Pentapeptide repeat-containing protein</fullName>
    </recommendedName>
</protein>
<accession>X6L9D9</accession>
<dbReference type="EMBL" id="ASPP01048090">
    <property type="protein sequence ID" value="ETN97950.1"/>
    <property type="molecule type" value="Genomic_DNA"/>
</dbReference>
<sequence length="180" mass="20716">MHTLTIITVMHMIVVNVVIDLLGKKDKENQIEEGGDQKVDELEINVNDAPIVRKHWLITLRKKLYLIFFHGNQILLMLIINNFNNNLKHMFNNYLSITIDDMNPIFRNLKLRLFRIIETSKNNEAASVAAANAIAIITSANVNMHNQNWKNIKISYAVLDHAFLEGTDLTNANLDHVRFI</sequence>
<name>X6L9D9_RETFI</name>
<reference evidence="2 3" key="1">
    <citation type="journal article" date="2013" name="Curr. Biol.">
        <title>The Genome of the Foraminiferan Reticulomyxa filosa.</title>
        <authorList>
            <person name="Glockner G."/>
            <person name="Hulsmann N."/>
            <person name="Schleicher M."/>
            <person name="Noegel A.A."/>
            <person name="Eichinger L."/>
            <person name="Gallinger C."/>
            <person name="Pawlowski J."/>
            <person name="Sierra R."/>
            <person name="Euteneuer U."/>
            <person name="Pillet L."/>
            <person name="Moustafa A."/>
            <person name="Platzer M."/>
            <person name="Groth M."/>
            <person name="Szafranski K."/>
            <person name="Schliwa M."/>
        </authorList>
    </citation>
    <scope>NUCLEOTIDE SEQUENCE [LARGE SCALE GENOMIC DNA]</scope>
</reference>
<evidence type="ECO:0000313" key="3">
    <source>
        <dbReference type="Proteomes" id="UP000023152"/>
    </source>
</evidence>
<feature type="signal peptide" evidence="1">
    <location>
        <begin position="1"/>
        <end position="19"/>
    </location>
</feature>
<dbReference type="OrthoDB" id="2396974at2759"/>
<dbReference type="Pfam" id="PF00805">
    <property type="entry name" value="Pentapeptide"/>
    <property type="match status" value="1"/>
</dbReference>